<reference evidence="2 3" key="1">
    <citation type="journal article" date="2013" name="PLoS Genet.">
        <title>Genomic mechanisms accounting for the adaptation to parasitism in nematode-trapping fungi.</title>
        <authorList>
            <person name="Meerupati T."/>
            <person name="Andersson K.M."/>
            <person name="Friman E."/>
            <person name="Kumar D."/>
            <person name="Tunlid A."/>
            <person name="Ahren D."/>
        </authorList>
    </citation>
    <scope>NUCLEOTIDE SEQUENCE [LARGE SCALE GENOMIC DNA]</scope>
    <source>
        <strain evidence="2 3">CBS 200.50</strain>
    </source>
</reference>
<gene>
    <name evidence="2" type="ORF">H072_9052</name>
</gene>
<evidence type="ECO:0000313" key="2">
    <source>
        <dbReference type="EMBL" id="EPS37278.1"/>
    </source>
</evidence>
<evidence type="ECO:0000256" key="1">
    <source>
        <dbReference type="SAM" id="MobiDB-lite"/>
    </source>
</evidence>
<dbReference type="EMBL" id="AQGS01000677">
    <property type="protein sequence ID" value="EPS37278.1"/>
    <property type="molecule type" value="Genomic_DNA"/>
</dbReference>
<organism evidence="2 3">
    <name type="scientific">Dactylellina haptotyla (strain CBS 200.50)</name>
    <name type="common">Nematode-trapping fungus</name>
    <name type="synonym">Monacrosporium haptotylum</name>
    <dbReference type="NCBI Taxonomy" id="1284197"/>
    <lineage>
        <taxon>Eukaryota</taxon>
        <taxon>Fungi</taxon>
        <taxon>Dikarya</taxon>
        <taxon>Ascomycota</taxon>
        <taxon>Pezizomycotina</taxon>
        <taxon>Orbiliomycetes</taxon>
        <taxon>Orbiliales</taxon>
        <taxon>Orbiliaceae</taxon>
        <taxon>Dactylellina</taxon>
    </lineage>
</organism>
<dbReference type="Proteomes" id="UP000015100">
    <property type="component" value="Unassembled WGS sequence"/>
</dbReference>
<sequence>MRNQWNTSATTGHWTLSFSQGRNYFSAFSALLFARPITSPPPHSSKGLRGLLLIANGVQRVVFVHSVFVTDPRLIGDYSPCRCTGCFHRSTQQSQAKARNKQQDPVGEKEDLGKIRRRRHL</sequence>
<protein>
    <submittedName>
        <fullName evidence="2">Uncharacterized protein</fullName>
    </submittedName>
</protein>
<keyword evidence="3" id="KW-1185">Reference proteome</keyword>
<reference evidence="3" key="2">
    <citation type="submission" date="2013-04" db="EMBL/GenBank/DDBJ databases">
        <title>Genomic mechanisms accounting for the adaptation to parasitism in nematode-trapping fungi.</title>
        <authorList>
            <person name="Ahren D.G."/>
        </authorList>
    </citation>
    <scope>NUCLEOTIDE SEQUENCE [LARGE SCALE GENOMIC DNA]</scope>
    <source>
        <strain evidence="3">CBS 200.50</strain>
    </source>
</reference>
<dbReference type="HOGENOM" id="CLU_2037977_0_0_1"/>
<comment type="caution">
    <text evidence="2">The sequence shown here is derived from an EMBL/GenBank/DDBJ whole genome shotgun (WGS) entry which is preliminary data.</text>
</comment>
<evidence type="ECO:0000313" key="3">
    <source>
        <dbReference type="Proteomes" id="UP000015100"/>
    </source>
</evidence>
<accession>S8BDJ9</accession>
<proteinExistence type="predicted"/>
<feature type="region of interest" description="Disordered" evidence="1">
    <location>
        <begin position="89"/>
        <end position="121"/>
    </location>
</feature>
<name>S8BDJ9_DACHA</name>
<dbReference type="AlphaFoldDB" id="S8BDJ9"/>